<comment type="caution">
    <text evidence="5">The sequence shown here is derived from an EMBL/GenBank/DDBJ whole genome shotgun (WGS) entry which is preliminary data.</text>
</comment>
<protein>
    <submittedName>
        <fullName evidence="5">Winged helix-turn-helix transcriptional regulator</fullName>
    </submittedName>
</protein>
<keyword evidence="6" id="KW-1185">Reference proteome</keyword>
<keyword evidence="2" id="KW-0238">DNA-binding</keyword>
<evidence type="ECO:0000256" key="3">
    <source>
        <dbReference type="ARBA" id="ARBA00023163"/>
    </source>
</evidence>
<dbReference type="InterPro" id="IPR002577">
    <property type="entry name" value="HTH_HxlR"/>
</dbReference>
<evidence type="ECO:0000259" key="4">
    <source>
        <dbReference type="PROSITE" id="PS51118"/>
    </source>
</evidence>
<dbReference type="InterPro" id="IPR036390">
    <property type="entry name" value="WH_DNA-bd_sf"/>
</dbReference>
<dbReference type="InterPro" id="IPR036527">
    <property type="entry name" value="SCP2_sterol-bd_dom_sf"/>
</dbReference>
<evidence type="ECO:0000256" key="1">
    <source>
        <dbReference type="ARBA" id="ARBA00023015"/>
    </source>
</evidence>
<sequence>MRSYGEACTMAHALDVIGERWALLVVRELLLGPKRFTDLQRSLPRANPRILAQRLRDLTEAGVLRHCRLGPPVSAQVYEVTSWGAELEPVIEHLGRWGSRSPNVNMDGEVTAVSAMFALRGRFDPAAAPALTGEFVVRFGDEPFTVHVAGGQVRITREPAAQPDTVIDTDTKTFSALITKRLRLSDATRGGRLHLTGSAELAEKLFGAVRSPDAT</sequence>
<organism evidence="5 6">
    <name type="scientific">Pseudonocardia eucalypti</name>
    <dbReference type="NCBI Taxonomy" id="648755"/>
    <lineage>
        <taxon>Bacteria</taxon>
        <taxon>Bacillati</taxon>
        <taxon>Actinomycetota</taxon>
        <taxon>Actinomycetes</taxon>
        <taxon>Pseudonocardiales</taxon>
        <taxon>Pseudonocardiaceae</taxon>
        <taxon>Pseudonocardia</taxon>
    </lineage>
</organism>
<gene>
    <name evidence="5" type="ORF">GCM10023321_12430</name>
</gene>
<dbReference type="Gene3D" id="3.30.1050.10">
    <property type="entry name" value="SCP2 sterol-binding domain"/>
    <property type="match status" value="1"/>
</dbReference>
<evidence type="ECO:0000313" key="6">
    <source>
        <dbReference type="Proteomes" id="UP001428817"/>
    </source>
</evidence>
<keyword evidence="3" id="KW-0804">Transcription</keyword>
<dbReference type="Pfam" id="PF01638">
    <property type="entry name" value="HxlR"/>
    <property type="match status" value="1"/>
</dbReference>
<evidence type="ECO:0000313" key="5">
    <source>
        <dbReference type="EMBL" id="GAA5149088.1"/>
    </source>
</evidence>
<dbReference type="Gene3D" id="1.10.10.10">
    <property type="entry name" value="Winged helix-like DNA-binding domain superfamily/Winged helix DNA-binding domain"/>
    <property type="match status" value="1"/>
</dbReference>
<dbReference type="PANTHER" id="PTHR33204">
    <property type="entry name" value="TRANSCRIPTIONAL REGULATOR, MARR FAMILY"/>
    <property type="match status" value="1"/>
</dbReference>
<dbReference type="InterPro" id="IPR003033">
    <property type="entry name" value="SCP2_sterol-bd_dom"/>
</dbReference>
<dbReference type="PANTHER" id="PTHR33204:SF18">
    <property type="entry name" value="TRANSCRIPTIONAL REGULATORY PROTEIN"/>
    <property type="match status" value="1"/>
</dbReference>
<dbReference type="SUPFAM" id="SSF46785">
    <property type="entry name" value="Winged helix' DNA-binding domain"/>
    <property type="match status" value="1"/>
</dbReference>
<accession>A0ABP9PQR9</accession>
<dbReference type="Proteomes" id="UP001428817">
    <property type="component" value="Unassembled WGS sequence"/>
</dbReference>
<dbReference type="PROSITE" id="PS51118">
    <property type="entry name" value="HTH_HXLR"/>
    <property type="match status" value="1"/>
</dbReference>
<reference evidence="6" key="1">
    <citation type="journal article" date="2019" name="Int. J. Syst. Evol. Microbiol.">
        <title>The Global Catalogue of Microorganisms (GCM) 10K type strain sequencing project: providing services to taxonomists for standard genome sequencing and annotation.</title>
        <authorList>
            <consortium name="The Broad Institute Genomics Platform"/>
            <consortium name="The Broad Institute Genome Sequencing Center for Infectious Disease"/>
            <person name="Wu L."/>
            <person name="Ma J."/>
        </authorList>
    </citation>
    <scope>NUCLEOTIDE SEQUENCE [LARGE SCALE GENOMIC DNA]</scope>
    <source>
        <strain evidence="6">JCM 18303</strain>
    </source>
</reference>
<dbReference type="Pfam" id="PF02036">
    <property type="entry name" value="SCP2"/>
    <property type="match status" value="1"/>
</dbReference>
<proteinExistence type="predicted"/>
<keyword evidence="1" id="KW-0805">Transcription regulation</keyword>
<feature type="domain" description="HTH hxlR-type" evidence="4">
    <location>
        <begin position="8"/>
        <end position="106"/>
    </location>
</feature>
<name>A0ABP9PQR9_9PSEU</name>
<dbReference type="RefSeq" id="WP_185063130.1">
    <property type="nucleotide sequence ID" value="NZ_BAABJP010000004.1"/>
</dbReference>
<dbReference type="EMBL" id="BAABJP010000004">
    <property type="protein sequence ID" value="GAA5149088.1"/>
    <property type="molecule type" value="Genomic_DNA"/>
</dbReference>
<evidence type="ECO:0000256" key="2">
    <source>
        <dbReference type="ARBA" id="ARBA00023125"/>
    </source>
</evidence>
<dbReference type="InterPro" id="IPR036388">
    <property type="entry name" value="WH-like_DNA-bd_sf"/>
</dbReference>
<dbReference type="SUPFAM" id="SSF55718">
    <property type="entry name" value="SCP-like"/>
    <property type="match status" value="1"/>
</dbReference>